<keyword evidence="1" id="KW-0805">Transcription regulation</keyword>
<dbReference type="RefSeq" id="WP_108825730.1">
    <property type="nucleotide sequence ID" value="NZ_CP023004.1"/>
</dbReference>
<dbReference type="GO" id="GO:0045892">
    <property type="term" value="P:negative regulation of DNA-templated transcription"/>
    <property type="evidence" value="ECO:0007669"/>
    <property type="project" value="InterPro"/>
</dbReference>
<dbReference type="SUPFAM" id="SSF46689">
    <property type="entry name" value="Homeodomain-like"/>
    <property type="match status" value="1"/>
</dbReference>
<protein>
    <recommendedName>
        <fullName evidence="6">HTH tetR-type domain-containing protein</fullName>
    </recommendedName>
</protein>
<dbReference type="PANTHER" id="PTHR30055:SF151">
    <property type="entry name" value="TRANSCRIPTIONAL REGULATORY PROTEIN"/>
    <property type="match status" value="1"/>
</dbReference>
<keyword evidence="2 4" id="KW-0238">DNA-binding</keyword>
<dbReference type="AlphaFoldDB" id="A0A2U8E509"/>
<dbReference type="OrthoDB" id="2570341at2"/>
<dbReference type="SUPFAM" id="SSF48498">
    <property type="entry name" value="Tetracyclin repressor-like, C-terminal domain"/>
    <property type="match status" value="1"/>
</dbReference>
<name>A0A2U8E509_9BACT</name>
<evidence type="ECO:0000256" key="3">
    <source>
        <dbReference type="ARBA" id="ARBA00023163"/>
    </source>
</evidence>
<feature type="region of interest" description="Disordered" evidence="5">
    <location>
        <begin position="1"/>
        <end position="22"/>
    </location>
</feature>
<dbReference type="InterPro" id="IPR036271">
    <property type="entry name" value="Tet_transcr_reg_TetR-rel_C_sf"/>
</dbReference>
<evidence type="ECO:0000256" key="5">
    <source>
        <dbReference type="SAM" id="MobiDB-lite"/>
    </source>
</evidence>
<reference evidence="7 8" key="1">
    <citation type="journal article" date="2018" name="Syst. Appl. Microbiol.">
        <title>Ereboglobus luteus gen. nov. sp. nov. from cockroach guts, and new insights into the oxygen relationship of the genera Opitutus and Didymococcus (Verrucomicrobia: Opitutaceae).</title>
        <authorList>
            <person name="Tegtmeier D."/>
            <person name="Belitz A."/>
            <person name="Radek R."/>
            <person name="Heimerl T."/>
            <person name="Brune A."/>
        </authorList>
    </citation>
    <scope>NUCLEOTIDE SEQUENCE [LARGE SCALE GENOMIC DNA]</scope>
    <source>
        <strain evidence="7 8">Ho45</strain>
    </source>
</reference>
<dbReference type="Gene3D" id="1.10.357.10">
    <property type="entry name" value="Tetracycline Repressor, domain 2"/>
    <property type="match status" value="1"/>
</dbReference>
<keyword evidence="3" id="KW-0804">Transcription</keyword>
<evidence type="ECO:0000313" key="7">
    <source>
        <dbReference type="EMBL" id="AWI09916.1"/>
    </source>
</evidence>
<accession>A0A2U8E509</accession>
<proteinExistence type="predicted"/>
<dbReference type="EMBL" id="CP023004">
    <property type="protein sequence ID" value="AWI09916.1"/>
    <property type="molecule type" value="Genomic_DNA"/>
</dbReference>
<evidence type="ECO:0000259" key="6">
    <source>
        <dbReference type="PROSITE" id="PS50977"/>
    </source>
</evidence>
<dbReference type="Proteomes" id="UP000244896">
    <property type="component" value="Chromosome"/>
</dbReference>
<dbReference type="PANTHER" id="PTHR30055">
    <property type="entry name" value="HTH-TYPE TRANSCRIPTIONAL REGULATOR RUTR"/>
    <property type="match status" value="1"/>
</dbReference>
<dbReference type="InterPro" id="IPR001647">
    <property type="entry name" value="HTH_TetR"/>
</dbReference>
<dbReference type="GO" id="GO:0000976">
    <property type="term" value="F:transcription cis-regulatory region binding"/>
    <property type="evidence" value="ECO:0007669"/>
    <property type="project" value="TreeGrafter"/>
</dbReference>
<dbReference type="PROSITE" id="PS50977">
    <property type="entry name" value="HTH_TETR_2"/>
    <property type="match status" value="1"/>
</dbReference>
<dbReference type="InterPro" id="IPR050109">
    <property type="entry name" value="HTH-type_TetR-like_transc_reg"/>
</dbReference>
<evidence type="ECO:0000313" key="8">
    <source>
        <dbReference type="Proteomes" id="UP000244896"/>
    </source>
</evidence>
<evidence type="ECO:0000256" key="1">
    <source>
        <dbReference type="ARBA" id="ARBA00023015"/>
    </source>
</evidence>
<evidence type="ECO:0000256" key="4">
    <source>
        <dbReference type="PROSITE-ProRule" id="PRU00335"/>
    </source>
</evidence>
<feature type="DNA-binding region" description="H-T-H motif" evidence="4">
    <location>
        <begin position="48"/>
        <end position="67"/>
    </location>
</feature>
<organism evidence="7 8">
    <name type="scientific">Ereboglobus luteus</name>
    <dbReference type="NCBI Taxonomy" id="1796921"/>
    <lineage>
        <taxon>Bacteria</taxon>
        <taxon>Pseudomonadati</taxon>
        <taxon>Verrucomicrobiota</taxon>
        <taxon>Opitutia</taxon>
        <taxon>Opitutales</taxon>
        <taxon>Opitutaceae</taxon>
        <taxon>Ereboglobus</taxon>
    </lineage>
</organism>
<dbReference type="InterPro" id="IPR004111">
    <property type="entry name" value="Repressor_TetR_C"/>
</dbReference>
<gene>
    <name evidence="7" type="ORF">CKA38_12235</name>
</gene>
<dbReference type="InterPro" id="IPR009057">
    <property type="entry name" value="Homeodomain-like_sf"/>
</dbReference>
<dbReference type="GO" id="GO:0003700">
    <property type="term" value="F:DNA-binding transcription factor activity"/>
    <property type="evidence" value="ECO:0007669"/>
    <property type="project" value="TreeGrafter"/>
</dbReference>
<sequence length="233" mass="25855">MTTESPHLPSRRQRISRRERPAKAPLSVDSIVSAALDIMMREGLDGLSLRKVAAALDTGPASLYVYVDNLDALLSLMLERALGKVVIPPASKGDWRERLGAVLFSYLKILMSMPGLGQLALTSVSMGPNSLRILETILALLREGGVDDDRAAWAVDSLLLQFTAIAAEQDVRRRHARSYGSVQQIMDEISEENYPRVYALREKLLEGTPRERVRWTIDTMINGVLSTPRAKTE</sequence>
<feature type="domain" description="HTH tetR-type" evidence="6">
    <location>
        <begin position="25"/>
        <end position="85"/>
    </location>
</feature>
<dbReference type="Pfam" id="PF02909">
    <property type="entry name" value="TetR_C_1"/>
    <property type="match status" value="1"/>
</dbReference>
<keyword evidence="8" id="KW-1185">Reference proteome</keyword>
<evidence type="ECO:0000256" key="2">
    <source>
        <dbReference type="ARBA" id="ARBA00023125"/>
    </source>
</evidence>
<dbReference type="KEGG" id="elut:CKA38_12235"/>